<feature type="compositionally biased region" description="Polar residues" evidence="1">
    <location>
        <begin position="1193"/>
        <end position="1223"/>
    </location>
</feature>
<evidence type="ECO:0000313" key="3">
    <source>
        <dbReference type="EMBL" id="GAW83482.1"/>
    </source>
</evidence>
<evidence type="ECO:0000256" key="2">
    <source>
        <dbReference type="SAM" id="SignalP"/>
    </source>
</evidence>
<dbReference type="OMA" id="MYNIENT"/>
<protein>
    <submittedName>
        <fullName evidence="3">Uncharacterized protein</fullName>
    </submittedName>
</protein>
<evidence type="ECO:0000256" key="1">
    <source>
        <dbReference type="SAM" id="MobiDB-lite"/>
    </source>
</evidence>
<dbReference type="RefSeq" id="XP_028546071.1">
    <property type="nucleotide sequence ID" value="XM_028690270.1"/>
</dbReference>
<evidence type="ECO:0000313" key="4">
    <source>
        <dbReference type="Proteomes" id="UP000195521"/>
    </source>
</evidence>
<gene>
    <name evidence="3" type="ORF">PGO_142790</name>
</gene>
<dbReference type="OrthoDB" id="391704at2759"/>
<feature type="compositionally biased region" description="Low complexity" evidence="1">
    <location>
        <begin position="1119"/>
        <end position="1137"/>
    </location>
</feature>
<dbReference type="Proteomes" id="UP000195521">
    <property type="component" value="Unassembled WGS sequence"/>
</dbReference>
<name>A0A1Y1JRL7_PLAGO</name>
<keyword evidence="4" id="KW-1185">Reference proteome</keyword>
<accession>A0A1Y1JRL7</accession>
<organism evidence="3 4">
    <name type="scientific">Plasmodium gonderi</name>
    <dbReference type="NCBI Taxonomy" id="77519"/>
    <lineage>
        <taxon>Eukaryota</taxon>
        <taxon>Sar</taxon>
        <taxon>Alveolata</taxon>
        <taxon>Apicomplexa</taxon>
        <taxon>Aconoidasida</taxon>
        <taxon>Haemosporida</taxon>
        <taxon>Plasmodiidae</taxon>
        <taxon>Plasmodium</taxon>
        <taxon>Plasmodium (Plasmodium)</taxon>
    </lineage>
</organism>
<feature type="signal peptide" evidence="2">
    <location>
        <begin position="1"/>
        <end position="20"/>
    </location>
</feature>
<feature type="region of interest" description="Disordered" evidence="1">
    <location>
        <begin position="1117"/>
        <end position="1150"/>
    </location>
</feature>
<feature type="region of interest" description="Disordered" evidence="1">
    <location>
        <begin position="1182"/>
        <end position="1245"/>
    </location>
</feature>
<feature type="chain" id="PRO_5013254188" evidence="2">
    <location>
        <begin position="21"/>
        <end position="1400"/>
    </location>
</feature>
<keyword evidence="2" id="KW-0732">Signal</keyword>
<dbReference type="GeneID" id="39750227"/>
<dbReference type="EMBL" id="BDQF01000015">
    <property type="protein sequence ID" value="GAW83482.1"/>
    <property type="molecule type" value="Genomic_DNA"/>
</dbReference>
<proteinExistence type="predicted"/>
<comment type="caution">
    <text evidence="3">The sequence shown here is derived from an EMBL/GenBank/DDBJ whole genome shotgun (WGS) entry which is preliminary data.</text>
</comment>
<sequence>MNHVIIFFFLLINYGKKAIGTETHGININNKNENEENEIEEKWRLYQLETNPFIDLKHPNFNGDFIRCIDEYYIYETKEYNAYKKERFKNIKNYKSFEKKQFNCALNLFVHGRPNSRNSNDYKIWSASANIIKHEAMLKKKYSKYIIYTPFISLSNFLGAEGLYTHLNYAFLLSNRFSLTLKNMLEDDTCADYDIFIHSHCYGANIVRLMFTLDKNIWELLNTSFVNLTYEREVLSILDDNFKLTLKDINIVTDKSNIQYRKDPYFKTNKYYLYKSFQPKLNKKKLTEYFDDIFDDYNVKYDVLKDTNNVTKSLKENIDSIANIVDQSGGYSEENVEEDQEDKEESDSDDDFFFVQKTKNLFHKPIEKQVNRSMKRLHKYLLNKKFNLLSITSTGPPLCGIVSNMEDIRVGHQKLMKYKFLFKNMPSFLRGKLMKTRDGQELLHVVNPGLLCTMAVNEKINYNYDKDEGSLISYFQNVNYYSDLDNDELMSMHTSLGLHSTLHMRSLSYYILNFRNEYYHRTYSIPVHLSNINVSNNYAFFEYIKKNNVCSQIKQSNIEKFVSYLNEVINYDQKPTPYIPHRHVYKNPFLEHYVIPYMQENNIYTPHSILGTGRTCLLLFSYDIYKHIAMTGFSDKNVIKNDLDYLYDADPFIYYNWLTYIGNQNNIDSNKFTQDVYVYSDNINMNLVNNLINVFASTHYVKFFIFSKNNTANIYRNLNKTLKSFSLPTNKIVLRRQQENKINFPLLKNTEFHHEENVIYEYISRYTNFLKNFSYHNSFEYITNEHFILNHKTFKQYHKGHVDNLKNEIKKAHKFIQENQTFTDMKHKLSDMYNIENTPNSNERENETNEELGDLSTFGATNTFEGNSSSSGSYTSLHNMGSEYITYDGIYLHIKRSKTLREAFRFMASYNDMCENVQYIEFVMKSSAYNDIEEHLSNLDEVNTCLFNKNEDIELSYISKFCNYDQQAYFHIKKLYTSRRIYVLKSLKNCNHPKYRHLKLCENTILLKTFFDNDINVTLSKLHDREKTRMVEMRNAIEKNISQSDILSISNDSLAAVFHNKNEDITNFKINVCFIIPQRARIQNLFSTYTDKKSSQKETGLGGGSSSLRSQTESNITFSNRDNTSNNSGSTTTLASSISGDNDRRSSMGSVHSLESIDSFGERNADRIDFGFDMNNYMGMGSNKSLGSEKKTGSNTSLGSEKKTGSNTSLGSEKKTGSNTSLGSEKKTRSNTSLGSGMKMGSYTRLGKNNNTGDSVFCTQVTLPVLLRSSIMKSIHDIYIRAIRNIMKNSKFRKAFNLRDGEEWYESFIYFFDKFAYVYDKRNNYERAGDIKTFNTPQNIKWNYFYYLLKHDSRTNYNNESFLKKFFYGKESHLVKPQKDNVLKEFLTHFTIFLYLFKMD</sequence>
<reference evidence="4" key="1">
    <citation type="submission" date="2017-04" db="EMBL/GenBank/DDBJ databases">
        <title>Plasmodium gonderi genome.</title>
        <authorList>
            <person name="Arisue N."/>
            <person name="Honma H."/>
            <person name="Kawai S."/>
            <person name="Tougan T."/>
            <person name="Tanabe K."/>
            <person name="Horii T."/>
        </authorList>
    </citation>
    <scope>NUCLEOTIDE SEQUENCE [LARGE SCALE GENOMIC DNA]</scope>
    <source>
        <strain evidence="4">ATCC 30045</strain>
    </source>
</reference>